<evidence type="ECO:0000256" key="1">
    <source>
        <dbReference type="SAM" id="MobiDB-lite"/>
    </source>
</evidence>
<dbReference type="AlphaFoldDB" id="A0A345XW86"/>
<gene>
    <name evidence="2" type="ORF">DVA86_28090</name>
</gene>
<feature type="compositionally biased region" description="Polar residues" evidence="1">
    <location>
        <begin position="265"/>
        <end position="275"/>
    </location>
</feature>
<proteinExistence type="predicted"/>
<evidence type="ECO:0000313" key="3">
    <source>
        <dbReference type="Proteomes" id="UP000254425"/>
    </source>
</evidence>
<dbReference type="Proteomes" id="UP000254425">
    <property type="component" value="Chromosome"/>
</dbReference>
<dbReference type="EMBL" id="CP031320">
    <property type="protein sequence ID" value="AXK35902.1"/>
    <property type="molecule type" value="Genomic_DNA"/>
</dbReference>
<sequence length="275" mass="28452">MTLVTVCSVKGSPGVTTACVALAARWPDAEQPVVVETDPAGGDLLARWRLELSPGLVSLAAAARRTAEPGLVWQHTQRLPGGLPVVAGPAGARQAHGALHALTNAPLPVLRSAADRAGVVVIADCGQIGPDSAALPVLRSADVMLLLARARDDALAHVATRWEEATRWSHRSCFVLVGDGYPSAEISAELGIEVLGRIPEDAKGAGAWSGQPGSRTRPGRSAMGRVMAELAARVSTRSRAPSAGEHVPPTPSRRGDVHPVPGQIPSVSSPNGMPR</sequence>
<protein>
    <submittedName>
        <fullName evidence="2">Chromosome partitioning protein</fullName>
    </submittedName>
</protein>
<feature type="region of interest" description="Disordered" evidence="1">
    <location>
        <begin position="233"/>
        <end position="275"/>
    </location>
</feature>
<evidence type="ECO:0000313" key="2">
    <source>
        <dbReference type="EMBL" id="AXK35902.1"/>
    </source>
</evidence>
<accession>A0A345XW86</accession>
<reference evidence="2 3" key="1">
    <citation type="submission" date="2018-07" db="EMBL/GenBank/DDBJ databases">
        <title>Draft genome of the type strain Streptomyces armeniacus ATCC 15676.</title>
        <authorList>
            <person name="Labana P."/>
            <person name="Gosse J.T."/>
            <person name="Boddy C.N."/>
        </authorList>
    </citation>
    <scope>NUCLEOTIDE SEQUENCE [LARGE SCALE GENOMIC DNA]</scope>
    <source>
        <strain evidence="2 3">ATCC 15676</strain>
    </source>
</reference>
<organism evidence="2 3">
    <name type="scientific">Streptomyces armeniacus</name>
    <dbReference type="NCBI Taxonomy" id="83291"/>
    <lineage>
        <taxon>Bacteria</taxon>
        <taxon>Bacillati</taxon>
        <taxon>Actinomycetota</taxon>
        <taxon>Actinomycetes</taxon>
        <taxon>Kitasatosporales</taxon>
        <taxon>Streptomycetaceae</taxon>
        <taxon>Streptomyces</taxon>
    </lineage>
</organism>
<dbReference type="InterPro" id="IPR027417">
    <property type="entry name" value="P-loop_NTPase"/>
</dbReference>
<dbReference type="Gene3D" id="3.40.50.300">
    <property type="entry name" value="P-loop containing nucleotide triphosphate hydrolases"/>
    <property type="match status" value="1"/>
</dbReference>
<dbReference type="SUPFAM" id="SSF52540">
    <property type="entry name" value="P-loop containing nucleoside triphosphate hydrolases"/>
    <property type="match status" value="1"/>
</dbReference>
<keyword evidence="3" id="KW-1185">Reference proteome</keyword>
<name>A0A345XW86_9ACTN</name>
<dbReference type="KEGG" id="sarm:DVA86_28090"/>